<evidence type="ECO:0000256" key="6">
    <source>
        <dbReference type="ARBA" id="ARBA00023125"/>
    </source>
</evidence>
<feature type="active site" evidence="9">
    <location>
        <position position="164"/>
    </location>
</feature>
<keyword evidence="3 9" id="KW-0132">Cell division</keyword>
<comment type="subcellular location">
    <subcellularLocation>
        <location evidence="1 9">Cytoplasm</location>
    </subcellularLocation>
</comment>
<dbReference type="GO" id="GO:0009037">
    <property type="term" value="F:tyrosine-based site-specific recombinase activity"/>
    <property type="evidence" value="ECO:0007669"/>
    <property type="project" value="UniProtKB-UniRule"/>
</dbReference>
<dbReference type="PANTHER" id="PTHR30349">
    <property type="entry name" value="PHAGE INTEGRASE-RELATED"/>
    <property type="match status" value="1"/>
</dbReference>
<keyword evidence="6 9" id="KW-0238">DNA-binding</keyword>
<dbReference type="Pfam" id="PF00589">
    <property type="entry name" value="Phage_integrase"/>
    <property type="match status" value="1"/>
</dbReference>
<comment type="function">
    <text evidence="9">Site-specific tyrosine recombinase, which acts by catalyzing the cutting and rejoining of the recombining DNA molecules. The XerC-XerD complex is essential to convert dimers of the bacterial chromosome into monomers to permit their segregation at cell division. It also contributes to the segregational stability of plasmids.</text>
</comment>
<dbReference type="InterPro" id="IPR002104">
    <property type="entry name" value="Integrase_catalytic"/>
</dbReference>
<proteinExistence type="inferred from homology"/>
<dbReference type="InterPro" id="IPR050090">
    <property type="entry name" value="Tyrosine_recombinase_XerCD"/>
</dbReference>
<dbReference type="InterPro" id="IPR010998">
    <property type="entry name" value="Integrase_recombinase_N"/>
</dbReference>
<dbReference type="PANTHER" id="PTHR30349:SF77">
    <property type="entry name" value="TYROSINE RECOMBINASE XERC"/>
    <property type="match status" value="1"/>
</dbReference>
<feature type="active site" evidence="9">
    <location>
        <position position="289"/>
    </location>
</feature>
<evidence type="ECO:0000313" key="12">
    <source>
        <dbReference type="EMBL" id="XDS47610.1"/>
    </source>
</evidence>
<dbReference type="PROSITE" id="PS51898">
    <property type="entry name" value="TYR_RECOMBINASE"/>
    <property type="match status" value="1"/>
</dbReference>
<dbReference type="InterPro" id="IPR013762">
    <property type="entry name" value="Integrase-like_cat_sf"/>
</dbReference>
<dbReference type="AlphaFoldDB" id="A0AB39UG87"/>
<evidence type="ECO:0000313" key="13">
    <source>
        <dbReference type="EMBL" id="XDS49698.1"/>
    </source>
</evidence>
<dbReference type="InterPro" id="IPR023009">
    <property type="entry name" value="Tyrosine_recombinase_XerC/XerD"/>
</dbReference>
<comment type="similarity">
    <text evidence="9">Belongs to the 'phage' integrase family. XerC subfamily.</text>
</comment>
<evidence type="ECO:0000256" key="5">
    <source>
        <dbReference type="ARBA" id="ARBA00022908"/>
    </source>
</evidence>
<feature type="active site" evidence="9">
    <location>
        <position position="188"/>
    </location>
</feature>
<evidence type="ECO:0000256" key="4">
    <source>
        <dbReference type="ARBA" id="ARBA00022829"/>
    </source>
</evidence>
<evidence type="ECO:0000256" key="2">
    <source>
        <dbReference type="ARBA" id="ARBA00022490"/>
    </source>
</evidence>
<dbReference type="GO" id="GO:0007059">
    <property type="term" value="P:chromosome segregation"/>
    <property type="evidence" value="ECO:0007669"/>
    <property type="project" value="UniProtKB-UniRule"/>
</dbReference>
<dbReference type="InterPro" id="IPR004107">
    <property type="entry name" value="Integrase_SAM-like_N"/>
</dbReference>
<keyword evidence="4 9" id="KW-0159">Chromosome partition</keyword>
<feature type="domain" description="Core-binding (CB)" evidence="11">
    <location>
        <begin position="4"/>
        <end position="89"/>
    </location>
</feature>
<keyword evidence="8 9" id="KW-0131">Cell cycle</keyword>
<accession>A0AB39UG87</accession>
<keyword evidence="2 9" id="KW-0963">Cytoplasm</keyword>
<dbReference type="Pfam" id="PF02899">
    <property type="entry name" value="Phage_int_SAM_1"/>
    <property type="match status" value="1"/>
</dbReference>
<dbReference type="EMBL" id="CP129683">
    <property type="protein sequence ID" value="XDS51525.1"/>
    <property type="molecule type" value="Genomic_DNA"/>
</dbReference>
<dbReference type="RefSeq" id="WP_369342488.1">
    <property type="nucleotide sequence ID" value="NZ_CP129675.1"/>
</dbReference>
<evidence type="ECO:0000256" key="9">
    <source>
        <dbReference type="HAMAP-Rule" id="MF_01808"/>
    </source>
</evidence>
<dbReference type="InterPro" id="IPR011010">
    <property type="entry name" value="DNA_brk_join_enz"/>
</dbReference>
<keyword evidence="7 9" id="KW-0233">DNA recombination</keyword>
<gene>
    <name evidence="9" type="primary">xerC</name>
    <name evidence="14" type="ORF">QN062_01075</name>
    <name evidence="13" type="ORF">QN216_05080</name>
    <name evidence="12" type="ORF">QN217_05365</name>
</gene>
<evidence type="ECO:0000256" key="8">
    <source>
        <dbReference type="ARBA" id="ARBA00023306"/>
    </source>
</evidence>
<evidence type="ECO:0000256" key="1">
    <source>
        <dbReference type="ARBA" id="ARBA00004496"/>
    </source>
</evidence>
<dbReference type="GO" id="GO:0006313">
    <property type="term" value="P:DNA transposition"/>
    <property type="evidence" value="ECO:0007669"/>
    <property type="project" value="UniProtKB-UniRule"/>
</dbReference>
<dbReference type="PROSITE" id="PS51900">
    <property type="entry name" value="CB"/>
    <property type="match status" value="1"/>
</dbReference>
<feature type="domain" description="Tyr recombinase" evidence="10">
    <location>
        <begin position="110"/>
        <end position="311"/>
    </location>
</feature>
<dbReference type="GO" id="GO:0051301">
    <property type="term" value="P:cell division"/>
    <property type="evidence" value="ECO:0007669"/>
    <property type="project" value="UniProtKB-KW"/>
</dbReference>
<evidence type="ECO:0000259" key="11">
    <source>
        <dbReference type="PROSITE" id="PS51900"/>
    </source>
</evidence>
<comment type="subunit">
    <text evidence="9">Forms a cyclic heterotetrameric complex composed of two molecules of XerC and two molecules of XerD.</text>
</comment>
<dbReference type="InterPro" id="IPR044068">
    <property type="entry name" value="CB"/>
</dbReference>
<organism evidence="12">
    <name type="scientific">Bifidobacterium fermentum</name>
    <dbReference type="NCBI Taxonomy" id="3059035"/>
    <lineage>
        <taxon>Bacteria</taxon>
        <taxon>Bacillati</taxon>
        <taxon>Actinomycetota</taxon>
        <taxon>Actinomycetes</taxon>
        <taxon>Bifidobacteriales</taxon>
        <taxon>Bifidobacteriaceae</taxon>
        <taxon>Bifidobacterium</taxon>
    </lineage>
</organism>
<dbReference type="EMBL" id="CP129682">
    <property type="protein sequence ID" value="XDS49698.1"/>
    <property type="molecule type" value="Genomic_DNA"/>
</dbReference>
<feature type="active site" evidence="9">
    <location>
        <position position="266"/>
    </location>
</feature>
<dbReference type="SUPFAM" id="SSF56349">
    <property type="entry name" value="DNA breaking-rejoining enzymes"/>
    <property type="match status" value="1"/>
</dbReference>
<dbReference type="CDD" id="cd00798">
    <property type="entry name" value="INT_XerDC_C"/>
    <property type="match status" value="1"/>
</dbReference>
<evidence type="ECO:0000256" key="7">
    <source>
        <dbReference type="ARBA" id="ARBA00023172"/>
    </source>
</evidence>
<dbReference type="Gene3D" id="1.10.443.10">
    <property type="entry name" value="Intergrase catalytic core"/>
    <property type="match status" value="1"/>
</dbReference>
<sequence>MAAMRLEDRLDAFDTYMFAVVGAGRLTVRAYSSDIRQCLRILRSMGVETLAEVTIQDLRAWQADVAQDHAKSSVARKTAAVRRFFAYCLAHDVIENDPAASLMTPKLPKVLPEVLTEHEAKDLMDQVDDDAIDAGDVQGRHSTQSCLAIRDAAILELLYATGMRVAELTGMNVQDIDFSQRTVRITGKGNKQRVVPFGNPAARALQAWLEGPRSQILKKASSARFDADAAFLGAQGGRIGQRQVRELVHRHAEVAHVPDISPHALRHSAATHLLDGGADMREVQEMLGHSSLSTTQRYTHVSIEQLKAKYALAFPRE</sequence>
<evidence type="ECO:0000256" key="3">
    <source>
        <dbReference type="ARBA" id="ARBA00022618"/>
    </source>
</evidence>
<dbReference type="GO" id="GO:0005737">
    <property type="term" value="C:cytoplasm"/>
    <property type="evidence" value="ECO:0007669"/>
    <property type="project" value="UniProtKB-SubCell"/>
</dbReference>
<dbReference type="GO" id="GO:0003677">
    <property type="term" value="F:DNA binding"/>
    <property type="evidence" value="ECO:0007669"/>
    <property type="project" value="UniProtKB-UniRule"/>
</dbReference>
<dbReference type="HAMAP" id="MF_01808">
    <property type="entry name" value="Recomb_XerC_XerD"/>
    <property type="match status" value="1"/>
</dbReference>
<protein>
    <recommendedName>
        <fullName evidence="9">Tyrosine recombinase XerC</fullName>
    </recommendedName>
</protein>
<dbReference type="KEGG" id="bfk:QN062_01075"/>
<feature type="active site" description="O-(3'-phospho-DNA)-tyrosine intermediate" evidence="9">
    <location>
        <position position="298"/>
    </location>
</feature>
<feature type="active site" evidence="9">
    <location>
        <position position="263"/>
    </location>
</feature>
<evidence type="ECO:0000313" key="14">
    <source>
        <dbReference type="EMBL" id="XDS51525.1"/>
    </source>
</evidence>
<evidence type="ECO:0000259" key="10">
    <source>
        <dbReference type="PROSITE" id="PS51898"/>
    </source>
</evidence>
<dbReference type="EMBL" id="CP129675">
    <property type="protein sequence ID" value="XDS47610.1"/>
    <property type="molecule type" value="Genomic_DNA"/>
</dbReference>
<name>A0AB39UG87_9BIFI</name>
<dbReference type="NCBIfam" id="NF001399">
    <property type="entry name" value="PRK00283.1"/>
    <property type="match status" value="1"/>
</dbReference>
<keyword evidence="5 9" id="KW-0229">DNA integration</keyword>
<reference evidence="12" key="1">
    <citation type="submission" date="2023-07" db="EMBL/GenBank/DDBJ databases">
        <title>Bifidobacterium aquikefiriaerophilum sp. nov. and Bifidobacterium eccum sp. nov., isolated from water kefir.</title>
        <authorList>
            <person name="Breselge S."/>
            <person name="Bellassi P."/>
            <person name="Barcenilla C."/>
            <person name="Alvarez-Ordonez A."/>
            <person name="Morelli L."/>
            <person name="Cotter P.D."/>
        </authorList>
    </citation>
    <scope>NUCLEOTIDE SEQUENCE</scope>
    <source>
        <strain evidence="14">WK012_4_13</strain>
        <strain evidence="13">WK013_4_14</strain>
        <strain evidence="12">WK048_4_13</strain>
    </source>
</reference>
<dbReference type="Gene3D" id="1.10.150.130">
    <property type="match status" value="1"/>
</dbReference>